<evidence type="ECO:0000313" key="3">
    <source>
        <dbReference type="Proteomes" id="UP000053271"/>
    </source>
</evidence>
<proteinExistence type="predicted"/>
<sequence length="1243" mass="135865">MTTAAQPSDRLRQRISRWEQGDPEGVLADEALIEAAQLWRKFTLEPADKNLDFVVQLLGWLHWARGTSGPEGQRALERKISLLLFQLLWQRNPEATPSALRTYFRDAKPDPIEDPKEHVSGILRDIAAIVITEKRDTGIRLYDLSEWPPDLPPEHSALPLLRVAEALASRYGETGDVADLDAAVSYGERAVAMAPDPGELRANVLQDVSVVLCGRFEVTAAMSDSDRVIALLNEAVEIARSLGLSLVVLLTNRSLARVRRFVAFHQLTDLQQAEADGAAALAALPPRSPRRAAVAAHLTMLSQLLAAHPGDEDLDHEDPDFDVRQDPAKLWAAIESERSAIMTAWPDANAPGADIGLLPLLNLRAHQNLRRRIHAAQATGNAEFVLSAEAMTDAAYLWWIAQRLTARDSASSRIPQACEILGEFHIQRHNATVSTRRPDELVQTMMYWWAAPEAVRDSLRDPLDRLIGPAAEPELQTRYAGTLIHYARQEYNPALVKAAILLLTDAVEATGADDPDLPERLSQLSDAYLARGQGDDFDIAAELAADAVALVPADHPEAGQYKERMNRARSRRLRHTRRPISPDPVGNSMSLFVMRQEYLGTPKGAESAAEMDALVQKFVADAPEKAESSHSKRFLREYQRDGLAVSLELALIATEAETPGEDAGSTTKLNHLLHLGEIHHERYLLTQNAADLAETSRLLQEALTVATPFGPIRASIVNGLAMTYTEQLQTEGRTLDDARLEELCLTARSTPADALSTVRALRGVGRLCLRHERYDLAATCYREAVAMLRFLVLEEIDREDRAARLTQFTEVGSEAVTALLLAGDPHGALELAEEARAVLLSLDLDLRSDLSELRATRPDLADRFDRQGQALTAQQLDEVRTPAGYVRVARGAHSRDAWAALLRDIRKVPGHEDFLRPPRAAELTGLGLPGPLVLINVSEFGGHALIVGGSSDVRAVPLTGLTAKDVRSHALDLLASAAALTREVLGRTLTWLWDTMVGPVLKATGPATRVWWVPTGLITVFPLHAAVSPTGQCTLDLIDSSYAPTIRLLSRNMARATTPQPGSDLIVAVRRAAAGAELPGAEAEGRALLDRLPQAVALLNDAATRERVLSALPQATRAYFACHNLRDDARPHLSGLGLFDGLLTIDDLSRLDLPNAEFAQLSACATVMPTPDAPDELTHLAAAFQLAGFRSVVATLWPVRDQIAAEFSQLLHDTGSVTAAARTLRHRYPDRPDDWAAFLQYGP</sequence>
<accession>A0A101QU70</accession>
<dbReference type="InterPro" id="IPR024983">
    <property type="entry name" value="CHAT_dom"/>
</dbReference>
<evidence type="ECO:0000259" key="1">
    <source>
        <dbReference type="Pfam" id="PF12770"/>
    </source>
</evidence>
<gene>
    <name evidence="2" type="ORF">AQJ30_24495</name>
</gene>
<protein>
    <recommendedName>
        <fullName evidence="1">CHAT domain-containing protein</fullName>
    </recommendedName>
</protein>
<dbReference type="Pfam" id="PF12770">
    <property type="entry name" value="CHAT"/>
    <property type="match status" value="1"/>
</dbReference>
<keyword evidence="3" id="KW-1185">Reference proteome</keyword>
<name>A0A101QU70_9ACTN</name>
<dbReference type="AlphaFoldDB" id="A0A101QU70"/>
<dbReference type="RefSeq" id="WP_067237879.1">
    <property type="nucleotide sequence ID" value="NZ_KQ948557.1"/>
</dbReference>
<feature type="domain" description="CHAT" evidence="1">
    <location>
        <begin position="987"/>
        <end position="1242"/>
    </location>
</feature>
<dbReference type="Proteomes" id="UP000053271">
    <property type="component" value="Unassembled WGS sequence"/>
</dbReference>
<reference evidence="2 3" key="1">
    <citation type="submission" date="2015-10" db="EMBL/GenBank/DDBJ databases">
        <title>Draft genome sequence of Streptomyces longwoodensis DSM 41677, type strain for the species Streptomyces longwoodensis.</title>
        <authorList>
            <person name="Ruckert C."/>
            <person name="Winkler A."/>
            <person name="Kalinowski J."/>
            <person name="Kampfer P."/>
            <person name="Glaeser S."/>
        </authorList>
    </citation>
    <scope>NUCLEOTIDE SEQUENCE [LARGE SCALE GENOMIC DNA]</scope>
    <source>
        <strain evidence="2 3">DSM 41677</strain>
    </source>
</reference>
<dbReference type="STRING" id="68231.AQJ30_24495"/>
<dbReference type="GeneID" id="91427737"/>
<dbReference type="EMBL" id="LMWS01000031">
    <property type="protein sequence ID" value="KUN35826.1"/>
    <property type="molecule type" value="Genomic_DNA"/>
</dbReference>
<organism evidence="2 3">
    <name type="scientific">Streptomyces longwoodensis</name>
    <dbReference type="NCBI Taxonomy" id="68231"/>
    <lineage>
        <taxon>Bacteria</taxon>
        <taxon>Bacillati</taxon>
        <taxon>Actinomycetota</taxon>
        <taxon>Actinomycetes</taxon>
        <taxon>Kitasatosporales</taxon>
        <taxon>Streptomycetaceae</taxon>
        <taxon>Streptomyces</taxon>
    </lineage>
</organism>
<comment type="caution">
    <text evidence="2">The sequence shown here is derived from an EMBL/GenBank/DDBJ whole genome shotgun (WGS) entry which is preliminary data.</text>
</comment>
<evidence type="ECO:0000313" key="2">
    <source>
        <dbReference type="EMBL" id="KUN35826.1"/>
    </source>
</evidence>